<dbReference type="PANTHER" id="PTHR35746">
    <property type="entry name" value="PENTATRICOPEPTIDE REPEAT (PPR) SUPERFAMILY PROTEIN"/>
    <property type="match status" value="1"/>
</dbReference>
<dbReference type="PROSITE" id="PS00028">
    <property type="entry name" value="ZINC_FINGER_C2H2_1"/>
    <property type="match status" value="1"/>
</dbReference>
<dbReference type="Gene3D" id="3.80.10.10">
    <property type="entry name" value="Ribonuclease Inhibitor"/>
    <property type="match status" value="1"/>
</dbReference>
<dbReference type="Proteomes" id="UP001151760">
    <property type="component" value="Unassembled WGS sequence"/>
</dbReference>
<keyword evidence="4" id="KW-1185">Reference proteome</keyword>
<gene>
    <name evidence="3" type="ORF">Tco_0705283</name>
</gene>
<organism evidence="3 4">
    <name type="scientific">Tanacetum coccineum</name>
    <dbReference type="NCBI Taxonomy" id="301880"/>
    <lineage>
        <taxon>Eukaryota</taxon>
        <taxon>Viridiplantae</taxon>
        <taxon>Streptophyta</taxon>
        <taxon>Embryophyta</taxon>
        <taxon>Tracheophyta</taxon>
        <taxon>Spermatophyta</taxon>
        <taxon>Magnoliopsida</taxon>
        <taxon>eudicotyledons</taxon>
        <taxon>Gunneridae</taxon>
        <taxon>Pentapetalae</taxon>
        <taxon>asterids</taxon>
        <taxon>campanulids</taxon>
        <taxon>Asterales</taxon>
        <taxon>Asteraceae</taxon>
        <taxon>Asteroideae</taxon>
        <taxon>Anthemideae</taxon>
        <taxon>Anthemidinae</taxon>
        <taxon>Tanacetum</taxon>
    </lineage>
</organism>
<accession>A0ABQ4Y5L9</accession>
<dbReference type="InterPro" id="IPR032675">
    <property type="entry name" value="LRR_dom_sf"/>
</dbReference>
<reference evidence="3" key="1">
    <citation type="journal article" date="2022" name="Int. J. Mol. Sci.">
        <title>Draft Genome of Tanacetum Coccineum: Genomic Comparison of Closely Related Tanacetum-Family Plants.</title>
        <authorList>
            <person name="Yamashiro T."/>
            <person name="Shiraishi A."/>
            <person name="Nakayama K."/>
            <person name="Satake H."/>
        </authorList>
    </citation>
    <scope>NUCLEOTIDE SEQUENCE</scope>
</reference>
<evidence type="ECO:0000313" key="4">
    <source>
        <dbReference type="Proteomes" id="UP001151760"/>
    </source>
</evidence>
<comment type="caution">
    <text evidence="3">The sequence shown here is derived from an EMBL/GenBank/DDBJ whole genome shotgun (WGS) entry which is preliminary data.</text>
</comment>
<dbReference type="SUPFAM" id="SSF52047">
    <property type="entry name" value="RNI-like"/>
    <property type="match status" value="1"/>
</dbReference>
<feature type="region of interest" description="Disordered" evidence="1">
    <location>
        <begin position="129"/>
        <end position="151"/>
    </location>
</feature>
<evidence type="ECO:0000259" key="2">
    <source>
        <dbReference type="PROSITE" id="PS00028"/>
    </source>
</evidence>
<dbReference type="PANTHER" id="PTHR35746:SF1">
    <property type="entry name" value="PENTATRICOPEPTIDE REPEAT (PPR) SUPERFAMILY PROTEIN"/>
    <property type="match status" value="1"/>
</dbReference>
<sequence>MKSCSRTIKLNHYEKKLVELGHLLNVCNHTACKNDLNQCSTSQLKRLKEFRSEFLGRLSPVSLHLQECLTTLASLIANPKLNQHGHQVHICHRCGWPFPNSHPSSKHRKAHKKACGTIEGYTKLIHSDPLLDDDEEENTPTPDGTMQSVGSHDPFAASLTVPPPTYVQIADLIIARDSKQDMFTRVFKRLSQNAYRLNMRDDESITRQNAMAIAIGKTLPALRHLELIGNCMSDIGLKAILDGCCHLETLDLWDPAIGLRCESKNIVRENKCRYRFIRITGWSTLWLCLATSVLERLGATSATLPNIFFKQTATATVTAPDTATAYCLLLRVAKHIVCKLMGNGVVVMGSYSLTMLYLLKKCLQISIGIRDLSLTTTILTDATFHQVTVGHQLSSRLFIGLNIRRSK</sequence>
<dbReference type="InterPro" id="IPR013087">
    <property type="entry name" value="Znf_C2H2_type"/>
</dbReference>
<protein>
    <submittedName>
        <fullName evidence="3">F-box/LRR-repeat protein 23</fullName>
    </submittedName>
</protein>
<reference evidence="3" key="2">
    <citation type="submission" date="2022-01" db="EMBL/GenBank/DDBJ databases">
        <authorList>
            <person name="Yamashiro T."/>
            <person name="Shiraishi A."/>
            <person name="Satake H."/>
            <person name="Nakayama K."/>
        </authorList>
    </citation>
    <scope>NUCLEOTIDE SEQUENCE</scope>
</reference>
<name>A0ABQ4Y5L9_9ASTR</name>
<evidence type="ECO:0000313" key="3">
    <source>
        <dbReference type="EMBL" id="GJS72442.1"/>
    </source>
</evidence>
<proteinExistence type="predicted"/>
<dbReference type="EMBL" id="BQNB010010079">
    <property type="protein sequence ID" value="GJS72442.1"/>
    <property type="molecule type" value="Genomic_DNA"/>
</dbReference>
<feature type="domain" description="C2H2-type" evidence="2">
    <location>
        <begin position="91"/>
        <end position="111"/>
    </location>
</feature>
<evidence type="ECO:0000256" key="1">
    <source>
        <dbReference type="SAM" id="MobiDB-lite"/>
    </source>
</evidence>